<evidence type="ECO:0000259" key="4">
    <source>
        <dbReference type="PROSITE" id="PS51462"/>
    </source>
</evidence>
<dbReference type="PANTHER" id="PTHR43046">
    <property type="entry name" value="GDP-MANNOSE MANNOSYL HYDROLASE"/>
    <property type="match status" value="1"/>
</dbReference>
<dbReference type="InterPro" id="IPR020476">
    <property type="entry name" value="Nudix_hydrolase"/>
</dbReference>
<dbReference type="RefSeq" id="WP_051316688.1">
    <property type="nucleotide sequence ID" value="NZ_BMWS01000016.1"/>
</dbReference>
<dbReference type="PANTHER" id="PTHR43046:SF14">
    <property type="entry name" value="MUTT_NUDIX FAMILY PROTEIN"/>
    <property type="match status" value="1"/>
</dbReference>
<dbReference type="PRINTS" id="PR00502">
    <property type="entry name" value="NUDIXFAMILY"/>
</dbReference>
<dbReference type="PROSITE" id="PS51462">
    <property type="entry name" value="NUDIX"/>
    <property type="match status" value="1"/>
</dbReference>
<keyword evidence="2 3" id="KW-0378">Hydrolase</keyword>
<organism evidence="5 6">
    <name type="scientific">Aquimarina muelleri</name>
    <dbReference type="NCBI Taxonomy" id="279356"/>
    <lineage>
        <taxon>Bacteria</taxon>
        <taxon>Pseudomonadati</taxon>
        <taxon>Bacteroidota</taxon>
        <taxon>Flavobacteriia</taxon>
        <taxon>Flavobacteriales</taxon>
        <taxon>Flavobacteriaceae</taxon>
        <taxon>Aquimarina</taxon>
    </lineage>
</organism>
<evidence type="ECO:0000313" key="6">
    <source>
        <dbReference type="Proteomes" id="UP000601108"/>
    </source>
</evidence>
<dbReference type="Gene3D" id="3.90.79.10">
    <property type="entry name" value="Nucleoside Triphosphate Pyrophosphohydrolase"/>
    <property type="match status" value="1"/>
</dbReference>
<dbReference type="InterPro" id="IPR020084">
    <property type="entry name" value="NUDIX_hydrolase_CS"/>
</dbReference>
<dbReference type="Pfam" id="PF00293">
    <property type="entry name" value="NUDIX"/>
    <property type="match status" value="1"/>
</dbReference>
<sequence length="138" mass="16226">MKIKKHKEKSRLIVFQGENILVLQKLNNETQYGFIGGFLEPGESPETALIRETFEETGVQLSEEDLIYHCSVTIEQSEKQRLTKHYFFCRDPYKPFGLAEPHKFKSIMWVHWEQVVKSLGKSDKKIAKQLFKLCNIDY</sequence>
<dbReference type="InterPro" id="IPR000086">
    <property type="entry name" value="NUDIX_hydrolase_dom"/>
</dbReference>
<keyword evidence="6" id="KW-1185">Reference proteome</keyword>
<accession>A0A918JVY3</accession>
<proteinExistence type="inferred from homology"/>
<dbReference type="PROSITE" id="PS00893">
    <property type="entry name" value="NUDIX_BOX"/>
    <property type="match status" value="1"/>
</dbReference>
<evidence type="ECO:0000256" key="1">
    <source>
        <dbReference type="ARBA" id="ARBA00001946"/>
    </source>
</evidence>
<dbReference type="Proteomes" id="UP000601108">
    <property type="component" value="Unassembled WGS sequence"/>
</dbReference>
<evidence type="ECO:0000313" key="5">
    <source>
        <dbReference type="EMBL" id="GGX22724.1"/>
    </source>
</evidence>
<protein>
    <recommendedName>
        <fullName evidence="4">Nudix hydrolase domain-containing protein</fullName>
    </recommendedName>
</protein>
<dbReference type="GO" id="GO:0016787">
    <property type="term" value="F:hydrolase activity"/>
    <property type="evidence" value="ECO:0007669"/>
    <property type="project" value="UniProtKB-KW"/>
</dbReference>
<dbReference type="SUPFAM" id="SSF55811">
    <property type="entry name" value="Nudix"/>
    <property type="match status" value="1"/>
</dbReference>
<comment type="similarity">
    <text evidence="3">Belongs to the Nudix hydrolase family.</text>
</comment>
<feature type="domain" description="Nudix hydrolase" evidence="4">
    <location>
        <begin position="4"/>
        <end position="132"/>
    </location>
</feature>
<dbReference type="CDD" id="cd02883">
    <property type="entry name" value="NUDIX_Hydrolase"/>
    <property type="match status" value="1"/>
</dbReference>
<evidence type="ECO:0000256" key="2">
    <source>
        <dbReference type="ARBA" id="ARBA00022801"/>
    </source>
</evidence>
<dbReference type="EMBL" id="BMWS01000016">
    <property type="protein sequence ID" value="GGX22724.1"/>
    <property type="molecule type" value="Genomic_DNA"/>
</dbReference>
<comment type="caution">
    <text evidence="5">The sequence shown here is derived from an EMBL/GenBank/DDBJ whole genome shotgun (WGS) entry which is preliminary data.</text>
</comment>
<name>A0A918JVY3_9FLAO</name>
<comment type="cofactor">
    <cofactor evidence="1">
        <name>Mg(2+)</name>
        <dbReference type="ChEBI" id="CHEBI:18420"/>
    </cofactor>
</comment>
<evidence type="ECO:0000256" key="3">
    <source>
        <dbReference type="RuleBase" id="RU003476"/>
    </source>
</evidence>
<reference evidence="5 6" key="1">
    <citation type="journal article" date="2014" name="Int. J. Syst. Evol. Microbiol.">
        <title>Complete genome sequence of Corynebacterium casei LMG S-19264T (=DSM 44701T), isolated from a smear-ripened cheese.</title>
        <authorList>
            <consortium name="US DOE Joint Genome Institute (JGI-PGF)"/>
            <person name="Walter F."/>
            <person name="Albersmeier A."/>
            <person name="Kalinowski J."/>
            <person name="Ruckert C."/>
        </authorList>
    </citation>
    <scope>NUCLEOTIDE SEQUENCE [LARGE SCALE GENOMIC DNA]</scope>
    <source>
        <strain evidence="5 6">KCTC 12285</strain>
    </source>
</reference>
<dbReference type="AlphaFoldDB" id="A0A918JVY3"/>
<dbReference type="InterPro" id="IPR015797">
    <property type="entry name" value="NUDIX_hydrolase-like_dom_sf"/>
</dbReference>
<gene>
    <name evidence="5" type="ORF">GCM10007384_24920</name>
</gene>